<feature type="compositionally biased region" description="Polar residues" evidence="6">
    <location>
        <begin position="30"/>
        <end position="40"/>
    </location>
</feature>
<evidence type="ECO:0000256" key="3">
    <source>
        <dbReference type="ARBA" id="ARBA00022553"/>
    </source>
</evidence>
<comment type="subcellular location">
    <subcellularLocation>
        <location evidence="1">Cytoplasm</location>
    </subcellularLocation>
</comment>
<dbReference type="InterPro" id="IPR011993">
    <property type="entry name" value="PH-like_dom_sf"/>
</dbReference>
<feature type="domain" description="DH" evidence="7">
    <location>
        <begin position="647"/>
        <end position="845"/>
    </location>
</feature>
<evidence type="ECO:0000256" key="4">
    <source>
        <dbReference type="ARBA" id="ARBA00023054"/>
    </source>
</evidence>
<dbReference type="SUPFAM" id="SSF48065">
    <property type="entry name" value="DBL homology domain (DH-domain)"/>
    <property type="match status" value="1"/>
</dbReference>
<feature type="compositionally biased region" description="Low complexity" evidence="6">
    <location>
        <begin position="582"/>
        <end position="599"/>
    </location>
</feature>
<feature type="compositionally biased region" description="Polar residues" evidence="6">
    <location>
        <begin position="1070"/>
        <end position="1086"/>
    </location>
</feature>
<organism evidence="8 9">
    <name type="scientific">Popillia japonica</name>
    <name type="common">Japanese beetle</name>
    <dbReference type="NCBI Taxonomy" id="7064"/>
    <lineage>
        <taxon>Eukaryota</taxon>
        <taxon>Metazoa</taxon>
        <taxon>Ecdysozoa</taxon>
        <taxon>Arthropoda</taxon>
        <taxon>Hexapoda</taxon>
        <taxon>Insecta</taxon>
        <taxon>Pterygota</taxon>
        <taxon>Neoptera</taxon>
        <taxon>Endopterygota</taxon>
        <taxon>Coleoptera</taxon>
        <taxon>Polyphaga</taxon>
        <taxon>Scarabaeiformia</taxon>
        <taxon>Scarabaeidae</taxon>
        <taxon>Rutelinae</taxon>
        <taxon>Popillia</taxon>
    </lineage>
</organism>
<evidence type="ECO:0000256" key="1">
    <source>
        <dbReference type="ARBA" id="ARBA00004496"/>
    </source>
</evidence>
<dbReference type="Gene3D" id="2.30.29.30">
    <property type="entry name" value="Pleckstrin-homology domain (PH domain)/Phosphotyrosine-binding domain (PTB)"/>
    <property type="match status" value="1"/>
</dbReference>
<feature type="compositionally biased region" description="Basic residues" evidence="6">
    <location>
        <begin position="20"/>
        <end position="29"/>
    </location>
</feature>
<feature type="compositionally biased region" description="Polar residues" evidence="6">
    <location>
        <begin position="1037"/>
        <end position="1061"/>
    </location>
</feature>
<feature type="compositionally biased region" description="Polar residues" evidence="6">
    <location>
        <begin position="1"/>
        <end position="15"/>
    </location>
</feature>
<dbReference type="GO" id="GO:0001664">
    <property type="term" value="F:G protein-coupled receptor binding"/>
    <property type="evidence" value="ECO:0007669"/>
    <property type="project" value="TreeGrafter"/>
</dbReference>
<evidence type="ECO:0000313" key="8">
    <source>
        <dbReference type="EMBL" id="KAK9754416.1"/>
    </source>
</evidence>
<sequence length="1318" mass="148419">MWSKQAETNNKNMTSLKDKITHRKRKGKSKNAQTVADHSSVNTNNTQTKTTKKVQKQASLRNKATEKNSVAAACQKSENFVRVQRNTEEEVRVCAGTLNNKDDVSGLSRITDDSVYGISLANNETDVKYRSDTFARLCDSNGSVKRYSDSFIIEQNSSTKNNRVDSSLSRARSGFFITETEIPDEFVKSGRKSRRFSDLFKYGALKNSNSCDNLKLCDKMIVQDEVNGNSAEITLRKPIKCADMEEKSKKNSKKVNRSDSRNSTISKPKAVVKPSKTANDNEIIPNSVNNSYLKRVKSKIYRPKSENANALPSMPEISENVKGKKNKTKKPEPKKATEPTNLKSSVSHFDFRLIRQTSNLESIRPGLLGHKKSVSNVGVDCVDSAVDKPILSKSKSSSAINLNLLRTRRNKLMEQIRKNSKSVQDEFDFIRFDEEQNPNAPLTRRFGSQTLVNTFNGALYGRPTSWLHGNAGETKPGHPVTRTGSDRRPDALREEPSKAQESQNHSQDTEDDAPTTESSKSLPATTTNKRKNTSSINRSESVKEQTEKRKQRRNISDPLHNTSDSVDIDNQALGYQIHYGSTSNSSLSSGSSNDSPSSSVDNTFGIVTHSAGSSWDNENDYMEADPPDWQSSLSEEELARLQPHEKKRQDVINELFHTERSHLRNLKVLDRVFCKRIQEHKLLKDDEISLLFPNLGDLIGIHSKFNTLMMCKKKDVILVKDVGDVLISMFDGSIGESFQKAAATFCEKQQHALDFIKEKRRKDSKFETYLTEFEKDPACRRLPLQGFIPSEMQRLSKYPLLLERIIDIIEKSIDNEQVEYSQSELSKLQQAHNRSKEILNYVNEAAKQAWSQFRLQEIQKHLDTSVFEKTEHAIVSEFKNLDLTRYSLIYEGSIQLKRQNKGLLNVHMVLLEEVVILLQKEGERFLLKFFQSGIPGQQLLAPIIKMSNLLVRTNAALKCSLFLVNTSTQHSQMHELLTRDNTERKTWFKHLSDAAEAYNKREGKHRRTDNAVPDEEETVSELSTAREPTERAESVGGSESATSESEQNAVNTDGNQINSSGTDDDKDSRLSQCDGESNAPTGVNNSTGGGVSMKFAADDWPLIQPYEVQAEIPPVHSAAPVLTPIEQIKRKGDVVRQALEDKENLVADLLSIPREDYHHIADMAVEEAKNKQLTEREPTALVLASLYQVDQLLLAVNQSLEVSESDPVLITGGKYPSCTSNESLVSRNNVPSVPVHRLLESATTLNSQLTTLLSVIKQRDEERDRLRKELQRTREQLHEKLALHCSSHYPEEEIIQTDLMQPGDLESIEESPTENEST</sequence>
<dbReference type="Pfam" id="PF00621">
    <property type="entry name" value="RhoGEF"/>
    <property type="match status" value="1"/>
</dbReference>
<reference evidence="8 9" key="1">
    <citation type="journal article" date="2024" name="BMC Genomics">
        <title>De novo assembly and annotation of Popillia japonica's genome with initial clues to its potential as an invasive pest.</title>
        <authorList>
            <person name="Cucini C."/>
            <person name="Boschi S."/>
            <person name="Funari R."/>
            <person name="Cardaioli E."/>
            <person name="Iannotti N."/>
            <person name="Marturano G."/>
            <person name="Paoli F."/>
            <person name="Bruttini M."/>
            <person name="Carapelli A."/>
            <person name="Frati F."/>
            <person name="Nardi F."/>
        </authorList>
    </citation>
    <scope>NUCLEOTIDE SEQUENCE [LARGE SCALE GENOMIC DNA]</scope>
    <source>
        <strain evidence="8">DMR45628</strain>
    </source>
</reference>
<accession>A0AAW1N9W0</accession>
<feature type="region of interest" description="Disordered" evidence="6">
    <location>
        <begin position="1299"/>
        <end position="1318"/>
    </location>
</feature>
<feature type="region of interest" description="Disordered" evidence="6">
    <location>
        <begin position="1"/>
        <end position="64"/>
    </location>
</feature>
<evidence type="ECO:0000256" key="5">
    <source>
        <dbReference type="SAM" id="Coils"/>
    </source>
</evidence>
<dbReference type="GO" id="GO:0005085">
    <property type="term" value="F:guanyl-nucleotide exchange factor activity"/>
    <property type="evidence" value="ECO:0007669"/>
    <property type="project" value="InterPro"/>
</dbReference>
<dbReference type="SMART" id="SM00233">
    <property type="entry name" value="PH"/>
    <property type="match status" value="1"/>
</dbReference>
<keyword evidence="9" id="KW-1185">Reference proteome</keyword>
<keyword evidence="2" id="KW-0963">Cytoplasm</keyword>
<keyword evidence="4 5" id="KW-0175">Coiled coil</keyword>
<dbReference type="InterPro" id="IPR000219">
    <property type="entry name" value="DH_dom"/>
</dbReference>
<protein>
    <submittedName>
        <fullName evidence="8">PH domain</fullName>
    </submittedName>
</protein>
<dbReference type="InterPro" id="IPR001849">
    <property type="entry name" value="PH_domain"/>
</dbReference>
<feature type="compositionally biased region" description="Polar residues" evidence="6">
    <location>
        <begin position="515"/>
        <end position="539"/>
    </location>
</feature>
<dbReference type="EMBL" id="JASPKY010000007">
    <property type="protein sequence ID" value="KAK9754416.1"/>
    <property type="molecule type" value="Genomic_DNA"/>
</dbReference>
<evidence type="ECO:0000256" key="6">
    <source>
        <dbReference type="SAM" id="MobiDB-lite"/>
    </source>
</evidence>
<feature type="compositionally biased region" description="Polar residues" evidence="6">
    <location>
        <begin position="276"/>
        <end position="285"/>
    </location>
</feature>
<dbReference type="GO" id="GO:0007186">
    <property type="term" value="P:G protein-coupled receptor signaling pathway"/>
    <property type="evidence" value="ECO:0007669"/>
    <property type="project" value="TreeGrafter"/>
</dbReference>
<gene>
    <name evidence="8" type="ORF">QE152_g1290</name>
</gene>
<dbReference type="InterPro" id="IPR041020">
    <property type="entry name" value="PH_16"/>
</dbReference>
<feature type="region of interest" description="Disordered" evidence="6">
    <location>
        <begin position="582"/>
        <end position="629"/>
    </location>
</feature>
<feature type="region of interest" description="Disordered" evidence="6">
    <location>
        <begin position="244"/>
        <end position="285"/>
    </location>
</feature>
<dbReference type="InterPro" id="IPR035899">
    <property type="entry name" value="DBL_dom_sf"/>
</dbReference>
<dbReference type="SUPFAM" id="SSF50729">
    <property type="entry name" value="PH domain-like"/>
    <property type="match status" value="1"/>
</dbReference>
<dbReference type="Pfam" id="PF17838">
    <property type="entry name" value="PH_16"/>
    <property type="match status" value="1"/>
</dbReference>
<name>A0AAW1N9W0_POPJA</name>
<dbReference type="PROSITE" id="PS50010">
    <property type="entry name" value="DH_2"/>
    <property type="match status" value="1"/>
</dbReference>
<feature type="region of interest" description="Disordered" evidence="6">
    <location>
        <begin position="998"/>
        <end position="1090"/>
    </location>
</feature>
<dbReference type="CDD" id="cd00160">
    <property type="entry name" value="RhoGEF"/>
    <property type="match status" value="1"/>
</dbReference>
<feature type="compositionally biased region" description="Acidic residues" evidence="6">
    <location>
        <begin position="1306"/>
        <end position="1318"/>
    </location>
</feature>
<feature type="coiled-coil region" evidence="5">
    <location>
        <begin position="1256"/>
        <end position="1283"/>
    </location>
</feature>
<feature type="compositionally biased region" description="Basic and acidic residues" evidence="6">
    <location>
        <begin position="484"/>
        <end position="498"/>
    </location>
</feature>
<proteinExistence type="predicted"/>
<dbReference type="Gene3D" id="1.20.900.10">
    <property type="entry name" value="Dbl homology (DH) domain"/>
    <property type="match status" value="1"/>
</dbReference>
<comment type="caution">
    <text evidence="8">The sequence shown here is derived from an EMBL/GenBank/DDBJ whole genome shotgun (WGS) entry which is preliminary data.</text>
</comment>
<evidence type="ECO:0000313" key="9">
    <source>
        <dbReference type="Proteomes" id="UP001458880"/>
    </source>
</evidence>
<dbReference type="Proteomes" id="UP001458880">
    <property type="component" value="Unassembled WGS sequence"/>
</dbReference>
<feature type="region of interest" description="Disordered" evidence="6">
    <location>
        <begin position="304"/>
        <end position="341"/>
    </location>
</feature>
<dbReference type="CDD" id="cd13329">
    <property type="entry name" value="PH_RhoGEF"/>
    <property type="match status" value="1"/>
</dbReference>
<dbReference type="PANTHER" id="PTHR45872:SF2">
    <property type="entry name" value="RHO GUANINE NUCLEOTIDE EXCHANGE FACTOR 2, ISOFORM D"/>
    <property type="match status" value="1"/>
</dbReference>
<feature type="region of interest" description="Disordered" evidence="6">
    <location>
        <begin position="466"/>
        <end position="567"/>
    </location>
</feature>
<dbReference type="PANTHER" id="PTHR45872">
    <property type="entry name" value="RHO GUANINE NUCLEOTIDE EXCHANGE FACTOR 2, ISOFORM D"/>
    <property type="match status" value="1"/>
</dbReference>
<evidence type="ECO:0000259" key="7">
    <source>
        <dbReference type="PROSITE" id="PS50010"/>
    </source>
</evidence>
<evidence type="ECO:0000256" key="2">
    <source>
        <dbReference type="ARBA" id="ARBA00022490"/>
    </source>
</evidence>
<keyword evidence="3" id="KW-0597">Phosphoprotein</keyword>
<dbReference type="SMART" id="SM00325">
    <property type="entry name" value="RhoGEF"/>
    <property type="match status" value="1"/>
</dbReference>
<dbReference type="GO" id="GO:0005737">
    <property type="term" value="C:cytoplasm"/>
    <property type="evidence" value="ECO:0007669"/>
    <property type="project" value="UniProtKB-SubCell"/>
</dbReference>
<feature type="compositionally biased region" description="Acidic residues" evidence="6">
    <location>
        <begin position="617"/>
        <end position="626"/>
    </location>
</feature>